<dbReference type="InterPro" id="IPR001296">
    <property type="entry name" value="Glyco_trans_1"/>
</dbReference>
<evidence type="ECO:0000256" key="1">
    <source>
        <dbReference type="ARBA" id="ARBA00022679"/>
    </source>
</evidence>
<keyword evidence="1 4" id="KW-0808">Transferase</keyword>
<dbReference type="CDD" id="cd03809">
    <property type="entry name" value="GT4_MtfB-like"/>
    <property type="match status" value="1"/>
</dbReference>
<protein>
    <submittedName>
        <fullName evidence="4">Glycosyl transferase</fullName>
    </submittedName>
</protein>
<dbReference type="Pfam" id="PF00534">
    <property type="entry name" value="Glycos_transf_1"/>
    <property type="match status" value="1"/>
</dbReference>
<evidence type="ECO:0000259" key="3">
    <source>
        <dbReference type="Pfam" id="PF13439"/>
    </source>
</evidence>
<dbReference type="PANTHER" id="PTHR46401">
    <property type="entry name" value="GLYCOSYLTRANSFERASE WBBK-RELATED"/>
    <property type="match status" value="1"/>
</dbReference>
<dbReference type="Pfam" id="PF13439">
    <property type="entry name" value="Glyco_transf_4"/>
    <property type="match status" value="1"/>
</dbReference>
<dbReference type="RefSeq" id="WP_151970939.1">
    <property type="nucleotide sequence ID" value="NZ_AP019860.1"/>
</dbReference>
<dbReference type="GO" id="GO:0009103">
    <property type="term" value="P:lipopolysaccharide biosynthetic process"/>
    <property type="evidence" value="ECO:0007669"/>
    <property type="project" value="TreeGrafter"/>
</dbReference>
<feature type="domain" description="Glycosyltransferase subfamily 4-like N-terminal" evidence="3">
    <location>
        <begin position="15"/>
        <end position="174"/>
    </location>
</feature>
<reference evidence="4 5" key="1">
    <citation type="submission" date="2019-08" db="EMBL/GenBank/DDBJ databases">
        <title>Complete genome sequence of Candidatus Uab amorphum.</title>
        <authorList>
            <person name="Shiratori T."/>
            <person name="Suzuki S."/>
            <person name="Kakizawa Y."/>
            <person name="Ishida K."/>
        </authorList>
    </citation>
    <scope>NUCLEOTIDE SEQUENCE [LARGE SCALE GENOMIC DNA]</scope>
    <source>
        <strain evidence="4 5">SRT547</strain>
    </source>
</reference>
<dbReference type="AlphaFoldDB" id="A0A5S9IRQ6"/>
<dbReference type="PANTHER" id="PTHR46401:SF2">
    <property type="entry name" value="GLYCOSYLTRANSFERASE WBBK-RELATED"/>
    <property type="match status" value="1"/>
</dbReference>
<dbReference type="KEGG" id="uam:UABAM_05305"/>
<dbReference type="OrthoDB" id="283384at2"/>
<dbReference type="EMBL" id="AP019860">
    <property type="protein sequence ID" value="BBM86903.1"/>
    <property type="molecule type" value="Genomic_DNA"/>
</dbReference>
<proteinExistence type="predicted"/>
<name>A0A5S9IRQ6_UABAM</name>
<organism evidence="4 5">
    <name type="scientific">Uabimicrobium amorphum</name>
    <dbReference type="NCBI Taxonomy" id="2596890"/>
    <lineage>
        <taxon>Bacteria</taxon>
        <taxon>Pseudomonadati</taxon>
        <taxon>Planctomycetota</taxon>
        <taxon>Candidatus Uabimicrobiia</taxon>
        <taxon>Candidatus Uabimicrobiales</taxon>
        <taxon>Candidatus Uabimicrobiaceae</taxon>
        <taxon>Candidatus Uabimicrobium</taxon>
    </lineage>
</organism>
<sequence>MKIGVTTFGGDGGKSGISRYIITLLKELQRYSDEHSFEILTYESEKSIFIPEESNFTSRFFSEKWRNPAKNIFWHQAYLPHYAKKYDVLFLPAANRRLPTFCGTKTVGTVHDFSSIHVAGKYNLARDFYIKKVLPFMVRRLDHILTVSESSKKDIVEFARVPEHRVTVTPLAADENVYKPLDKEIARKEVEKHYALHNAPYILYISRIEHPGKNHVNLIRAFELCKQRHHVPHKLVLAGSEWSRADEVKKVAEETSCKDDIIFTGFVKDELLPFLYNACDVFVFPSLYEGFGLPVIEAMSCKVAVACSNISSLPEVAGNAALMFDPYDVEDMYLKIYSIISQPNVKEKCIAEGWRQAQKFRWSLTAQETMKIFTKVFDS</sequence>
<dbReference type="Proteomes" id="UP000326354">
    <property type="component" value="Chromosome"/>
</dbReference>
<evidence type="ECO:0000313" key="4">
    <source>
        <dbReference type="EMBL" id="BBM86903.1"/>
    </source>
</evidence>
<gene>
    <name evidence="4" type="ORF">UABAM_05305</name>
</gene>
<dbReference type="SUPFAM" id="SSF53756">
    <property type="entry name" value="UDP-Glycosyltransferase/glycogen phosphorylase"/>
    <property type="match status" value="1"/>
</dbReference>
<keyword evidence="5" id="KW-1185">Reference proteome</keyword>
<feature type="domain" description="Glycosyl transferase family 1" evidence="2">
    <location>
        <begin position="192"/>
        <end position="353"/>
    </location>
</feature>
<dbReference type="FunFam" id="3.40.50.2000:FF:000119">
    <property type="entry name" value="Glycosyl transferase group 1"/>
    <property type="match status" value="1"/>
</dbReference>
<dbReference type="InterPro" id="IPR028098">
    <property type="entry name" value="Glyco_trans_4-like_N"/>
</dbReference>
<dbReference type="Gene3D" id="3.40.50.2000">
    <property type="entry name" value="Glycogen Phosphorylase B"/>
    <property type="match status" value="2"/>
</dbReference>
<evidence type="ECO:0000259" key="2">
    <source>
        <dbReference type="Pfam" id="PF00534"/>
    </source>
</evidence>
<accession>A0A5S9IRQ6</accession>
<evidence type="ECO:0000313" key="5">
    <source>
        <dbReference type="Proteomes" id="UP000326354"/>
    </source>
</evidence>
<dbReference type="GO" id="GO:0016757">
    <property type="term" value="F:glycosyltransferase activity"/>
    <property type="evidence" value="ECO:0007669"/>
    <property type="project" value="InterPro"/>
</dbReference>